<gene>
    <name evidence="3" type="ORF">L490_0742</name>
</gene>
<dbReference type="Gene3D" id="3.40.630.30">
    <property type="match status" value="1"/>
</dbReference>
<dbReference type="PROSITE" id="PS51186">
    <property type="entry name" value="GNAT"/>
    <property type="match status" value="1"/>
</dbReference>
<evidence type="ECO:0000256" key="1">
    <source>
        <dbReference type="ARBA" id="ARBA00022679"/>
    </source>
</evidence>
<dbReference type="InterPro" id="IPR000182">
    <property type="entry name" value="GNAT_dom"/>
</dbReference>
<sequence length="162" mass="18093">MTASELAIRTARQDDLEWIVAAHAQVYAAEFGFDRRFRDGIAAKMAALRRRPGALDRIWVGWVEDERAASIAVSDRPGGIAFLNFVLVLPRYRGRGAGRAMMETALAHARAHGSREVQLETYSCLVDARALYHRLGFRATMVAPGQHAYGQTFDQEFWALAL</sequence>
<evidence type="ECO:0000313" key="4">
    <source>
        <dbReference type="Proteomes" id="UP000025756"/>
    </source>
</evidence>
<reference evidence="3 4" key="1">
    <citation type="submission" date="2014-03" db="EMBL/GenBank/DDBJ databases">
        <title>Genome sequence of Bordetella bronchiseptica.</title>
        <authorList>
            <person name="Harvill E."/>
            <person name="Goodfield L.L."/>
            <person name="Ivanov Y.V."/>
            <person name="Meyer J.A."/>
            <person name="Muse S.J."/>
            <person name="Jacobs N."/>
            <person name="Bendor L."/>
            <person name="Smallridge W.E."/>
            <person name="Brinkac L.M."/>
            <person name="Sanka R."/>
            <person name="Kim M."/>
            <person name="Losada L."/>
        </authorList>
    </citation>
    <scope>NUCLEOTIDE SEQUENCE [LARGE SCALE GENOMIC DNA]</scope>
    <source>
        <strain evidence="3 4">00-P-2796</strain>
    </source>
</reference>
<proteinExistence type="predicted"/>
<protein>
    <submittedName>
        <fullName evidence="3">Acetyltransferase (GNAT) domain protein</fullName>
    </submittedName>
</protein>
<comment type="caution">
    <text evidence="3">The sequence shown here is derived from an EMBL/GenBank/DDBJ whole genome shotgun (WGS) entry which is preliminary data.</text>
</comment>
<evidence type="ECO:0000259" key="2">
    <source>
        <dbReference type="PROSITE" id="PS51186"/>
    </source>
</evidence>
<dbReference type="Proteomes" id="UP000025756">
    <property type="component" value="Unassembled WGS sequence"/>
</dbReference>
<dbReference type="CDD" id="cd04301">
    <property type="entry name" value="NAT_SF"/>
    <property type="match status" value="1"/>
</dbReference>
<dbReference type="InterPro" id="IPR050769">
    <property type="entry name" value="NAT_camello-type"/>
</dbReference>
<organism evidence="3 4">
    <name type="scientific">Bordetella bronchiseptica 00-P-2796</name>
    <dbReference type="NCBI Taxonomy" id="1331199"/>
    <lineage>
        <taxon>Bacteria</taxon>
        <taxon>Pseudomonadati</taxon>
        <taxon>Pseudomonadota</taxon>
        <taxon>Betaproteobacteria</taxon>
        <taxon>Burkholderiales</taxon>
        <taxon>Alcaligenaceae</taxon>
        <taxon>Bordetella</taxon>
    </lineage>
</organism>
<dbReference type="InterPro" id="IPR016181">
    <property type="entry name" value="Acyl_CoA_acyltransferase"/>
</dbReference>
<dbReference type="RefSeq" id="WP_225665679.1">
    <property type="nucleotide sequence ID" value="NZ_JGWH01000086.1"/>
</dbReference>
<dbReference type="EMBL" id="JGWH01000086">
    <property type="protein sequence ID" value="KCV35449.1"/>
    <property type="molecule type" value="Genomic_DNA"/>
</dbReference>
<keyword evidence="4" id="KW-1185">Reference proteome</keyword>
<dbReference type="GeneID" id="93202637"/>
<dbReference type="SUPFAM" id="SSF55729">
    <property type="entry name" value="Acyl-CoA N-acyltransferases (Nat)"/>
    <property type="match status" value="1"/>
</dbReference>
<name>A0ABR4RHK1_BORBO</name>
<dbReference type="Pfam" id="PF00583">
    <property type="entry name" value="Acetyltransf_1"/>
    <property type="match status" value="1"/>
</dbReference>
<feature type="domain" description="N-acetyltransferase" evidence="2">
    <location>
        <begin position="6"/>
        <end position="154"/>
    </location>
</feature>
<dbReference type="PANTHER" id="PTHR13947">
    <property type="entry name" value="GNAT FAMILY N-ACETYLTRANSFERASE"/>
    <property type="match status" value="1"/>
</dbReference>
<keyword evidence="1" id="KW-0808">Transferase</keyword>
<dbReference type="PANTHER" id="PTHR13947:SF37">
    <property type="entry name" value="LD18367P"/>
    <property type="match status" value="1"/>
</dbReference>
<accession>A0ABR4RHK1</accession>
<evidence type="ECO:0000313" key="3">
    <source>
        <dbReference type="EMBL" id="KCV35449.1"/>
    </source>
</evidence>